<evidence type="ECO:0000313" key="3">
    <source>
        <dbReference type="Proteomes" id="UP000178759"/>
    </source>
</evidence>
<dbReference type="Proteomes" id="UP000178759">
    <property type="component" value="Unassembled WGS sequence"/>
</dbReference>
<dbReference type="InterPro" id="IPR001296">
    <property type="entry name" value="Glyco_trans_1"/>
</dbReference>
<dbReference type="GO" id="GO:0016757">
    <property type="term" value="F:glycosyltransferase activity"/>
    <property type="evidence" value="ECO:0007669"/>
    <property type="project" value="InterPro"/>
</dbReference>
<dbReference type="EMBL" id="MFJV01000001">
    <property type="protein sequence ID" value="OGG24482.1"/>
    <property type="molecule type" value="Genomic_DNA"/>
</dbReference>
<sequence>MAQMKKMVFLTRPIAPPWDEASKNFAVYLATHIHIPNIQFLLLTTSTRLPKLPSHVTQIPIHITKALTLQSKLRLFWYLLRTDVKHFHSLFVFTPLTGFVIKTLKIIRGFKIIQTVSALSKYHVLSFTVFGDEVVCFSQTTANILNGNGIRASVIPPAVPLEIFKATKKENIIAFLGELHRQKSYAIVNKLIDLLLISLPDYQIITGFRTIRKPAEEKKLVQKLKQKYAKSDRVTFVDVVEDMPKLLGKTKLVVFPATAVTEKFDYPLVLLESLASATPVVISSIGPLGELTILPGVLTPSQNSAEAFLTVIMKTLNSFQKHSNDARMTAEKHFSIHNVAKKYEALYKKIL</sequence>
<dbReference type="STRING" id="1798392.A3A79_04840"/>
<dbReference type="PANTHER" id="PTHR12526">
    <property type="entry name" value="GLYCOSYLTRANSFERASE"/>
    <property type="match status" value="1"/>
</dbReference>
<proteinExistence type="predicted"/>
<dbReference type="Gene3D" id="3.40.50.2000">
    <property type="entry name" value="Glycogen Phosphorylase B"/>
    <property type="match status" value="2"/>
</dbReference>
<protein>
    <recommendedName>
        <fullName evidence="1">Glycosyl transferase family 1 domain-containing protein</fullName>
    </recommendedName>
</protein>
<dbReference type="AlphaFoldDB" id="A0A1F6AJ29"/>
<name>A0A1F6AJ29_9BACT</name>
<dbReference type="Pfam" id="PF00534">
    <property type="entry name" value="Glycos_transf_1"/>
    <property type="match status" value="1"/>
</dbReference>
<accession>A0A1F6AJ29</accession>
<evidence type="ECO:0000313" key="2">
    <source>
        <dbReference type="EMBL" id="OGG24482.1"/>
    </source>
</evidence>
<feature type="domain" description="Glycosyl transferase family 1" evidence="1">
    <location>
        <begin position="166"/>
        <end position="322"/>
    </location>
</feature>
<organism evidence="2 3">
    <name type="scientific">Candidatus Gottesmanbacteria bacterium RIFCSPLOWO2_01_FULL_43_11b</name>
    <dbReference type="NCBI Taxonomy" id="1798392"/>
    <lineage>
        <taxon>Bacteria</taxon>
        <taxon>Candidatus Gottesmaniibacteriota</taxon>
    </lineage>
</organism>
<gene>
    <name evidence="2" type="ORF">A3A79_04840</name>
</gene>
<dbReference type="SUPFAM" id="SSF53756">
    <property type="entry name" value="UDP-Glycosyltransferase/glycogen phosphorylase"/>
    <property type="match status" value="1"/>
</dbReference>
<evidence type="ECO:0000259" key="1">
    <source>
        <dbReference type="Pfam" id="PF00534"/>
    </source>
</evidence>
<reference evidence="2 3" key="1">
    <citation type="journal article" date="2016" name="Nat. Commun.">
        <title>Thousands of microbial genomes shed light on interconnected biogeochemical processes in an aquifer system.</title>
        <authorList>
            <person name="Anantharaman K."/>
            <person name="Brown C.T."/>
            <person name="Hug L.A."/>
            <person name="Sharon I."/>
            <person name="Castelle C.J."/>
            <person name="Probst A.J."/>
            <person name="Thomas B.C."/>
            <person name="Singh A."/>
            <person name="Wilkins M.J."/>
            <person name="Karaoz U."/>
            <person name="Brodie E.L."/>
            <person name="Williams K.H."/>
            <person name="Hubbard S.S."/>
            <person name="Banfield J.F."/>
        </authorList>
    </citation>
    <scope>NUCLEOTIDE SEQUENCE [LARGE SCALE GENOMIC DNA]</scope>
</reference>
<comment type="caution">
    <text evidence="2">The sequence shown here is derived from an EMBL/GenBank/DDBJ whole genome shotgun (WGS) entry which is preliminary data.</text>
</comment>